<comment type="caution">
    <text evidence="1">The sequence shown here is derived from an EMBL/GenBank/DDBJ whole genome shotgun (WGS) entry which is preliminary data.</text>
</comment>
<proteinExistence type="predicted"/>
<evidence type="ECO:0000313" key="2">
    <source>
        <dbReference type="Proteomes" id="UP000525078"/>
    </source>
</evidence>
<name>A0A7J6GNM7_CANSA</name>
<dbReference type="AlphaFoldDB" id="A0A7J6GNM7"/>
<dbReference type="Proteomes" id="UP000525078">
    <property type="component" value="Unassembled WGS sequence"/>
</dbReference>
<gene>
    <name evidence="1" type="ORF">F8388_003842</name>
</gene>
<sequence length="74" mass="8104">MIEYVSPSCMYPENLANAWSNPLSIFGTSIDRSRTGIASSNRPKLLAPLERLGSSNRVIQSLVRTLPGRNRVSG</sequence>
<evidence type="ECO:0000313" key="1">
    <source>
        <dbReference type="EMBL" id="KAF4384535.1"/>
    </source>
</evidence>
<organism evidence="1 2">
    <name type="scientific">Cannabis sativa</name>
    <name type="common">Hemp</name>
    <name type="synonym">Marijuana</name>
    <dbReference type="NCBI Taxonomy" id="3483"/>
    <lineage>
        <taxon>Eukaryota</taxon>
        <taxon>Viridiplantae</taxon>
        <taxon>Streptophyta</taxon>
        <taxon>Embryophyta</taxon>
        <taxon>Tracheophyta</taxon>
        <taxon>Spermatophyta</taxon>
        <taxon>Magnoliopsida</taxon>
        <taxon>eudicotyledons</taxon>
        <taxon>Gunneridae</taxon>
        <taxon>Pentapetalae</taxon>
        <taxon>rosids</taxon>
        <taxon>fabids</taxon>
        <taxon>Rosales</taxon>
        <taxon>Cannabaceae</taxon>
        <taxon>Cannabis</taxon>
    </lineage>
</organism>
<protein>
    <submittedName>
        <fullName evidence="1">Uncharacterized protein</fullName>
    </submittedName>
</protein>
<dbReference type="EMBL" id="JAATIP010000047">
    <property type="protein sequence ID" value="KAF4384535.1"/>
    <property type="molecule type" value="Genomic_DNA"/>
</dbReference>
<reference evidence="1 2" key="1">
    <citation type="journal article" date="2020" name="bioRxiv">
        <title>Sequence and annotation of 42 cannabis genomes reveals extensive copy number variation in cannabinoid synthesis and pathogen resistance genes.</title>
        <authorList>
            <person name="Mckernan K.J."/>
            <person name="Helbert Y."/>
            <person name="Kane L.T."/>
            <person name="Ebling H."/>
            <person name="Zhang L."/>
            <person name="Liu B."/>
            <person name="Eaton Z."/>
            <person name="Mclaughlin S."/>
            <person name="Kingan S."/>
            <person name="Baybayan P."/>
            <person name="Concepcion G."/>
            <person name="Jordan M."/>
            <person name="Riva A."/>
            <person name="Barbazuk W."/>
            <person name="Harkins T."/>
        </authorList>
    </citation>
    <scope>NUCLEOTIDE SEQUENCE [LARGE SCALE GENOMIC DNA]</scope>
    <source>
        <strain evidence="2">cv. Jamaican Lion 4</strain>
        <tissue evidence="1">Leaf</tissue>
    </source>
</reference>
<accession>A0A7J6GNM7</accession>